<name>A0A2I6SBQ8_9VIRU</name>
<organism evidence="1">
    <name type="scientific">White spot syndrome virus</name>
    <dbReference type="NCBI Taxonomy" id="342409"/>
    <lineage>
        <taxon>Viruses</taxon>
        <taxon>Viruses incertae sedis</taxon>
        <taxon>Naldaviricetes</taxon>
        <taxon>Nimaviridae</taxon>
        <taxon>Whispovirus</taxon>
    </lineage>
</organism>
<accession>A0A2I6SBQ8</accession>
<reference evidence="1" key="2">
    <citation type="journal article" date="2018" name="Genome Announc.">
        <title>First Report of a Complete Genome Sequence of White spot syndrome virus from India.</title>
        <authorList>
            <person name="Vinaya Kumar K."/>
            <person name="Shekhar M.S."/>
            <person name="Otta S.K."/>
            <person name="Karthic K."/>
            <person name="Ashok Kumar J."/>
            <person name="Gopikrishna G."/>
            <person name="Vijayan K.K."/>
        </authorList>
    </citation>
    <scope>NUCLEOTIDE SEQUENCE</scope>
    <source>
        <strain evidence="1">IN_AP4RU</strain>
    </source>
</reference>
<proteinExistence type="predicted"/>
<protein>
    <submittedName>
        <fullName evidence="1">WSSV139</fullName>
    </submittedName>
</protein>
<evidence type="ECO:0000313" key="1">
    <source>
        <dbReference type="EMBL" id="AUO14988.1"/>
    </source>
</evidence>
<dbReference type="EMBL" id="MG702567">
    <property type="protein sequence ID" value="AUO14988.1"/>
    <property type="molecule type" value="Genomic_DNA"/>
</dbReference>
<dbReference type="Proteomes" id="UP000267352">
    <property type="component" value="Segment"/>
</dbReference>
<reference evidence="1" key="1">
    <citation type="submission" date="2017-12" db="EMBL/GenBank/DDBJ databases">
        <authorList>
            <person name="Katneni V.K."/>
            <person name="Shekhar M.S."/>
            <person name="Otta S.K."/>
            <person name="Karthic K."/>
            <person name="Jangam A.K."/>
            <person name="Gopikrishna G."/>
            <person name="Vijayan K.K."/>
        </authorList>
    </citation>
    <scope>NUCLEOTIDE SEQUENCE [LARGE SCALE GENOMIC DNA]</scope>
    <source>
        <strain evidence="1">IN_AP4RU</strain>
    </source>
</reference>
<sequence>MGRLCPWGKTCVDRRTSMWTKTGGMEKRTMTIHEGEKVKEIKW</sequence>